<evidence type="ECO:0000256" key="1">
    <source>
        <dbReference type="SAM" id="MobiDB-lite"/>
    </source>
</evidence>
<feature type="compositionally biased region" description="Low complexity" evidence="1">
    <location>
        <begin position="633"/>
        <end position="647"/>
    </location>
</feature>
<dbReference type="STRING" id="48709.A0A1D2NDT5"/>
<dbReference type="PANTHER" id="PTHR48148">
    <property type="entry name" value="KERATINOCYTE PROLINE-RICH PROTEIN"/>
    <property type="match status" value="1"/>
</dbReference>
<organism evidence="3 4">
    <name type="scientific">Orchesella cincta</name>
    <name type="common">Springtail</name>
    <name type="synonym">Podura cincta</name>
    <dbReference type="NCBI Taxonomy" id="48709"/>
    <lineage>
        <taxon>Eukaryota</taxon>
        <taxon>Metazoa</taxon>
        <taxon>Ecdysozoa</taxon>
        <taxon>Arthropoda</taxon>
        <taxon>Hexapoda</taxon>
        <taxon>Collembola</taxon>
        <taxon>Entomobryomorpha</taxon>
        <taxon>Entomobryoidea</taxon>
        <taxon>Orchesellidae</taxon>
        <taxon>Orchesellinae</taxon>
        <taxon>Orchesella</taxon>
    </lineage>
</organism>
<dbReference type="OrthoDB" id="7468414at2759"/>
<evidence type="ECO:0000256" key="2">
    <source>
        <dbReference type="SAM" id="SignalP"/>
    </source>
</evidence>
<dbReference type="EMBL" id="LJIJ01000080">
    <property type="protein sequence ID" value="ODN03255.1"/>
    <property type="molecule type" value="Genomic_DNA"/>
</dbReference>
<dbReference type="OMA" id="WIHILAS"/>
<feature type="region of interest" description="Disordered" evidence="1">
    <location>
        <begin position="619"/>
        <end position="652"/>
    </location>
</feature>
<accession>A0A1D2NDT5</accession>
<sequence length="711" mass="77905">MNSLETWRALMLGAALTFCISQVQSLPVYPYPSPGPTPGFYVPTIDPYSVPYQSVDPYAVPYPSVDPYAVPYPSVDPYAVPYPSVDPYGLPQQQQSIYGLPYGQPTPSPVYVPTVDAYYQAPPSPSPYPSVDSPYNVPQQQNYALAPSIPQIPAQIPYQSQVVVEEDIYQAITYHEMGEAKHCGVVSATNDALYTGAVPGGINDVVPYGSIPWNLLIVDNDDNNVVCLGSRLHTGLTLTHSSCINGPASKYSVVHDWDILTIYNEYEPYKSVSSSVCSIWPVGIDNSSQPVQYMLGGPYSELTLLITSDLPSDDKYPAFDWLCLPSKSSNLPVPSPYNQPYGYPQPSPYTPYPQIAYSSPDYGYPPSNAECWVAGYRSSPTAILQNHPLPTPAANQPPNPYQQQYYNILDNSKVPRKALVRQVQCPSGYPSPGYLPYDDVCFVGVVGYDACVADKGAAIFCVVGEDAEYDSGFANDQSSNLGSIPAGSSAPSQPNQQQQPQQQIQAQAAPPKEGRKRAVLYAVVKAPTSCYSPQQPAPYQGNQQQSNYVVATRVSPDIRGAIVDLQWQAAYVFSCPAEKVQDVIPRLGTSSLPPGVPVPQVQYPSALLQPSLYDSSLIYDPSQQYQPPPPYQQQPVQVPSYQQQPVPQYQPQPAPVYQQQQVPVSSYPQPSMLLPSYQYSDPVSYSPVYNPYPQQGPILQQQYPIDLYGIV</sequence>
<feature type="chain" id="PRO_5008905417" evidence="2">
    <location>
        <begin position="26"/>
        <end position="711"/>
    </location>
</feature>
<evidence type="ECO:0000313" key="4">
    <source>
        <dbReference type="Proteomes" id="UP000094527"/>
    </source>
</evidence>
<reference evidence="3 4" key="1">
    <citation type="journal article" date="2016" name="Genome Biol. Evol.">
        <title>Gene Family Evolution Reflects Adaptation to Soil Environmental Stressors in the Genome of the Collembolan Orchesella cincta.</title>
        <authorList>
            <person name="Faddeeva-Vakhrusheva A."/>
            <person name="Derks M.F."/>
            <person name="Anvar S.Y."/>
            <person name="Agamennone V."/>
            <person name="Suring W."/>
            <person name="Smit S."/>
            <person name="van Straalen N.M."/>
            <person name="Roelofs D."/>
        </authorList>
    </citation>
    <scope>NUCLEOTIDE SEQUENCE [LARGE SCALE GENOMIC DNA]</scope>
    <source>
        <tissue evidence="3">Mixed pool</tissue>
    </source>
</reference>
<feature type="region of interest" description="Disordered" evidence="1">
    <location>
        <begin position="474"/>
        <end position="513"/>
    </location>
</feature>
<gene>
    <name evidence="3" type="ORF">Ocin01_03415</name>
</gene>
<comment type="caution">
    <text evidence="3">The sequence shown here is derived from an EMBL/GenBank/DDBJ whole genome shotgun (WGS) entry which is preliminary data.</text>
</comment>
<dbReference type="PANTHER" id="PTHR48148:SF3">
    <property type="entry name" value="KERATINOCYTE PROLINE-RICH PROTEIN"/>
    <property type="match status" value="1"/>
</dbReference>
<proteinExistence type="predicted"/>
<dbReference type="AlphaFoldDB" id="A0A1D2NDT5"/>
<feature type="signal peptide" evidence="2">
    <location>
        <begin position="1"/>
        <end position="25"/>
    </location>
</feature>
<dbReference type="Proteomes" id="UP000094527">
    <property type="component" value="Unassembled WGS sequence"/>
</dbReference>
<name>A0A1D2NDT5_ORCCI</name>
<protein>
    <submittedName>
        <fullName evidence="3">Uncharacterized protein</fullName>
    </submittedName>
</protein>
<keyword evidence="2" id="KW-0732">Signal</keyword>
<feature type="compositionally biased region" description="Low complexity" evidence="1">
    <location>
        <begin position="485"/>
        <end position="511"/>
    </location>
</feature>
<evidence type="ECO:0000313" key="3">
    <source>
        <dbReference type="EMBL" id="ODN03255.1"/>
    </source>
</evidence>
<keyword evidence="4" id="KW-1185">Reference proteome</keyword>